<evidence type="ECO:0000313" key="2">
    <source>
        <dbReference type="EMBL" id="KRL49728.1"/>
    </source>
</evidence>
<name>A0A0R1QXK3_9LACO</name>
<dbReference type="EMBL" id="AZFC01000005">
    <property type="protein sequence ID" value="KRL49728.1"/>
    <property type="molecule type" value="Genomic_DNA"/>
</dbReference>
<proteinExistence type="predicted"/>
<dbReference type="Proteomes" id="UP000051835">
    <property type="component" value="Unassembled WGS sequence"/>
</dbReference>
<reference evidence="2 3" key="1">
    <citation type="journal article" date="2015" name="Genome Announc.">
        <title>Expanding the biotechnology potential of lactobacilli through comparative genomics of 213 strains and associated genera.</title>
        <authorList>
            <person name="Sun Z."/>
            <person name="Harris H.M."/>
            <person name="McCann A."/>
            <person name="Guo C."/>
            <person name="Argimon S."/>
            <person name="Zhang W."/>
            <person name="Yang X."/>
            <person name="Jeffery I.B."/>
            <person name="Cooney J.C."/>
            <person name="Kagawa T.F."/>
            <person name="Liu W."/>
            <person name="Song Y."/>
            <person name="Salvetti E."/>
            <person name="Wrobel A."/>
            <person name="Rasinkangas P."/>
            <person name="Parkhill J."/>
            <person name="Rea M.C."/>
            <person name="O'Sullivan O."/>
            <person name="Ritari J."/>
            <person name="Douillard F.P."/>
            <person name="Paul Ross R."/>
            <person name="Yang R."/>
            <person name="Briner A.E."/>
            <person name="Felis G.E."/>
            <person name="de Vos W.M."/>
            <person name="Barrangou R."/>
            <person name="Klaenhammer T.R."/>
            <person name="Caufield P.W."/>
            <person name="Cui Y."/>
            <person name="Zhang H."/>
            <person name="O'Toole P.W."/>
        </authorList>
    </citation>
    <scope>NUCLEOTIDE SEQUENCE [LARGE SCALE GENOMIC DNA]</scope>
    <source>
        <strain evidence="2 3">DSM 15429</strain>
    </source>
</reference>
<evidence type="ECO:0000313" key="3">
    <source>
        <dbReference type="Proteomes" id="UP000051835"/>
    </source>
</evidence>
<organism evidence="2 3">
    <name type="scientific">Levilactobacillus spicheri DSM 15429</name>
    <dbReference type="NCBI Taxonomy" id="1423805"/>
    <lineage>
        <taxon>Bacteria</taxon>
        <taxon>Bacillati</taxon>
        <taxon>Bacillota</taxon>
        <taxon>Bacilli</taxon>
        <taxon>Lactobacillales</taxon>
        <taxon>Lactobacillaceae</taxon>
        <taxon>Levilactobacillus</taxon>
    </lineage>
</organism>
<accession>A0A0R1QXK3</accession>
<dbReference type="AlphaFoldDB" id="A0A0R1QXK3"/>
<feature type="compositionally biased region" description="Polar residues" evidence="1">
    <location>
        <begin position="9"/>
        <end position="18"/>
    </location>
</feature>
<dbReference type="PATRIC" id="fig|1423805.4.peg.2519"/>
<evidence type="ECO:0000256" key="1">
    <source>
        <dbReference type="SAM" id="MobiDB-lite"/>
    </source>
</evidence>
<comment type="caution">
    <text evidence="2">The sequence shown here is derived from an EMBL/GenBank/DDBJ whole genome shotgun (WGS) entry which is preliminary data.</text>
</comment>
<gene>
    <name evidence="2" type="ORF">FD37_GL002446</name>
</gene>
<sequence length="51" mass="5963">MQMHKSINVGPSGQVNSIQEKDKQDAAKHKHHKQDLIKAYLQRKQQRQAKK</sequence>
<dbReference type="RefSeq" id="WP_156153301.1">
    <property type="nucleotide sequence ID" value="NZ_AZFC01000005.1"/>
</dbReference>
<protein>
    <submittedName>
        <fullName evidence="2">Uncharacterized protein</fullName>
    </submittedName>
</protein>
<feature type="region of interest" description="Disordered" evidence="1">
    <location>
        <begin position="1"/>
        <end position="51"/>
    </location>
</feature>